<dbReference type="InterPro" id="IPR039651">
    <property type="entry name" value="FixC-like"/>
</dbReference>
<dbReference type="EC" id="1.4.3.1" evidence="6"/>
<name>T0ZJT7_9ZZZZ</name>
<accession>T0ZJT7</accession>
<dbReference type="Pfam" id="PF01266">
    <property type="entry name" value="DAO"/>
    <property type="match status" value="1"/>
</dbReference>
<protein>
    <submittedName>
        <fullName evidence="6">FAD dependent oxidoreductase domain protein</fullName>
        <ecNumber evidence="6">1.4.3.1</ecNumber>
    </submittedName>
</protein>
<evidence type="ECO:0000259" key="5">
    <source>
        <dbReference type="Pfam" id="PF01266"/>
    </source>
</evidence>
<keyword evidence="2" id="KW-0285">Flavoprotein</keyword>
<evidence type="ECO:0000313" key="6">
    <source>
        <dbReference type="EMBL" id="EQD48576.1"/>
    </source>
</evidence>
<dbReference type="GO" id="GO:0008445">
    <property type="term" value="F:D-aspartate oxidase activity"/>
    <property type="evidence" value="ECO:0007669"/>
    <property type="project" value="UniProtKB-EC"/>
</dbReference>
<dbReference type="PANTHER" id="PTHR43624">
    <property type="entry name" value="ELECTRON TRANSFER FLAVOPROTEIN-QUINONE OXIDOREDUCTASE YDIS-RELATED"/>
    <property type="match status" value="1"/>
</dbReference>
<dbReference type="SUPFAM" id="SSF51905">
    <property type="entry name" value="FAD/NAD(P)-binding domain"/>
    <property type="match status" value="1"/>
</dbReference>
<dbReference type="Gene3D" id="3.50.50.60">
    <property type="entry name" value="FAD/NAD(P)-binding domain"/>
    <property type="match status" value="1"/>
</dbReference>
<evidence type="ECO:0000256" key="2">
    <source>
        <dbReference type="ARBA" id="ARBA00022630"/>
    </source>
</evidence>
<dbReference type="PANTHER" id="PTHR43624:SF2">
    <property type="entry name" value="ELECTRON TRANSFER FLAVOPROTEIN-QUINONE OXIDOREDUCTASE YDIS-RELATED"/>
    <property type="match status" value="1"/>
</dbReference>
<dbReference type="AlphaFoldDB" id="T0ZJT7"/>
<dbReference type="InterPro" id="IPR036188">
    <property type="entry name" value="FAD/NAD-bd_sf"/>
</dbReference>
<evidence type="ECO:0000256" key="4">
    <source>
        <dbReference type="ARBA" id="ARBA00023002"/>
    </source>
</evidence>
<feature type="domain" description="FAD dependent oxidoreductase" evidence="5">
    <location>
        <begin position="5"/>
        <end position="52"/>
    </location>
</feature>
<evidence type="ECO:0000256" key="3">
    <source>
        <dbReference type="ARBA" id="ARBA00022827"/>
    </source>
</evidence>
<dbReference type="EMBL" id="AUZY01007826">
    <property type="protein sequence ID" value="EQD48576.1"/>
    <property type="molecule type" value="Genomic_DNA"/>
</dbReference>
<dbReference type="InterPro" id="IPR006076">
    <property type="entry name" value="FAD-dep_OxRdtase"/>
</dbReference>
<reference evidence="6" key="1">
    <citation type="submission" date="2013-08" db="EMBL/GenBank/DDBJ databases">
        <authorList>
            <person name="Mendez C."/>
            <person name="Richter M."/>
            <person name="Ferrer M."/>
            <person name="Sanchez J."/>
        </authorList>
    </citation>
    <scope>NUCLEOTIDE SEQUENCE</scope>
</reference>
<keyword evidence="4 6" id="KW-0560">Oxidoreductase</keyword>
<evidence type="ECO:0000256" key="1">
    <source>
        <dbReference type="ARBA" id="ARBA00001974"/>
    </source>
</evidence>
<organism evidence="6">
    <name type="scientific">mine drainage metagenome</name>
    <dbReference type="NCBI Taxonomy" id="410659"/>
    <lineage>
        <taxon>unclassified sequences</taxon>
        <taxon>metagenomes</taxon>
        <taxon>ecological metagenomes</taxon>
    </lineage>
</organism>
<comment type="caution">
    <text evidence="6">The sequence shown here is derived from an EMBL/GenBank/DDBJ whole genome shotgun (WGS) entry which is preliminary data.</text>
</comment>
<comment type="cofactor">
    <cofactor evidence="1">
        <name>FAD</name>
        <dbReference type="ChEBI" id="CHEBI:57692"/>
    </cofactor>
</comment>
<sequence>MEQFDVLVIGAGLAGCAAAYEAARAGLQVVLAERGSRPGTKTVSGGLLYTHGLREMFPEFWKEDPCPVERAITRNVVSS</sequence>
<gene>
    <name evidence="6" type="ORF">B1B_12000</name>
</gene>
<reference evidence="6" key="2">
    <citation type="journal article" date="2014" name="ISME J.">
        <title>Microbial stratification in low pH oxic and suboxic macroscopic growths along an acid mine drainage.</title>
        <authorList>
            <person name="Mendez-Garcia C."/>
            <person name="Mesa V."/>
            <person name="Sprenger R.R."/>
            <person name="Richter M."/>
            <person name="Diez M.S."/>
            <person name="Solano J."/>
            <person name="Bargiela R."/>
            <person name="Golyshina O.V."/>
            <person name="Manteca A."/>
            <person name="Ramos J.L."/>
            <person name="Gallego J.R."/>
            <person name="Llorente I."/>
            <person name="Martins Dos Santos V.A."/>
            <person name="Jensen O.N."/>
            <person name="Pelaez A.I."/>
            <person name="Sanchez J."/>
            <person name="Ferrer M."/>
        </authorList>
    </citation>
    <scope>NUCLEOTIDE SEQUENCE</scope>
</reference>
<proteinExistence type="predicted"/>
<keyword evidence="3" id="KW-0274">FAD</keyword>